<feature type="domain" description="HAMP" evidence="14">
    <location>
        <begin position="206"/>
        <end position="258"/>
    </location>
</feature>
<sequence length="507" mass="56389">MRRRLKQTLRLSVRARVMGFMVFLTMLTLVLAGTAAYLLQRADLHRSMDDSLGRTVTEFIQRGEQSVNPSTGEPWSTADEFIHTTVSGMILAENESMVAVRDGQVRWLANESLPVRLEDDPEFLTWIESQLPIEEHRIRTAETEQSTYRAVIVPVMMAEDTEPTHFVLAFDVDEGMAALHRTFFTYAGIGAAAVVVTGMLGWLLVGRLLQPVRLLRRTAQSITEEDISRRIPVRTKDDLGELAVTVNQMLDRLETAVTSQRQLLDDVGHELRTPVTIVRGHLELIDAEDPQDVRQTAELAVDELDRMSRLVEDLVTLAKSDQRDFLAVSAADVDLLTEQVFEKAQTLGDREWSLDSQARTVVPLDAQRITQAWLQLAHNAVKFSDPGSRISLGSAVHRTTLYLWVKDAGAGISAEDQETIFSRFSRGSHSQRAEGSGLGLAIVETIARLHGGEVRVESVPEKGSIFTMVLPVAELFELAGQQPEDDDAVHATGPLPVLENTTDRPNR</sequence>
<keyword evidence="6 12" id="KW-0812">Transmembrane</keyword>
<feature type="transmembrane region" description="Helical" evidence="12">
    <location>
        <begin position="20"/>
        <end position="39"/>
    </location>
</feature>
<evidence type="ECO:0000256" key="11">
    <source>
        <dbReference type="SAM" id="MobiDB-lite"/>
    </source>
</evidence>
<dbReference type="SUPFAM" id="SSF47384">
    <property type="entry name" value="Homodimeric domain of signal transducing histidine kinase"/>
    <property type="match status" value="1"/>
</dbReference>
<evidence type="ECO:0000256" key="8">
    <source>
        <dbReference type="ARBA" id="ARBA00022989"/>
    </source>
</evidence>
<dbReference type="SMART" id="SM00387">
    <property type="entry name" value="HATPase_c"/>
    <property type="match status" value="1"/>
</dbReference>
<keyword evidence="7 15" id="KW-0418">Kinase</keyword>
<dbReference type="InterPro" id="IPR003661">
    <property type="entry name" value="HisK_dim/P_dom"/>
</dbReference>
<dbReference type="PANTHER" id="PTHR45436">
    <property type="entry name" value="SENSOR HISTIDINE KINASE YKOH"/>
    <property type="match status" value="1"/>
</dbReference>
<keyword evidence="10 12" id="KW-0472">Membrane</keyword>
<organism evidence="15 16">
    <name type="scientific">Nesterenkonia cremea</name>
    <dbReference type="NCBI Taxonomy" id="1882340"/>
    <lineage>
        <taxon>Bacteria</taxon>
        <taxon>Bacillati</taxon>
        <taxon>Actinomycetota</taxon>
        <taxon>Actinomycetes</taxon>
        <taxon>Micrococcales</taxon>
        <taxon>Micrococcaceae</taxon>
        <taxon>Nesterenkonia</taxon>
    </lineage>
</organism>
<dbReference type="CDD" id="cd00082">
    <property type="entry name" value="HisKA"/>
    <property type="match status" value="1"/>
</dbReference>
<reference evidence="15" key="1">
    <citation type="journal article" date="2014" name="Int. J. Syst. Evol. Microbiol.">
        <title>Complete genome sequence of Corynebacterium casei LMG S-19264T (=DSM 44701T), isolated from a smear-ripened cheese.</title>
        <authorList>
            <consortium name="US DOE Joint Genome Institute (JGI-PGF)"/>
            <person name="Walter F."/>
            <person name="Albersmeier A."/>
            <person name="Kalinowski J."/>
            <person name="Ruckert C."/>
        </authorList>
    </citation>
    <scope>NUCLEOTIDE SEQUENCE</scope>
    <source>
        <strain evidence="15">CGMCC 1.15388</strain>
    </source>
</reference>
<dbReference type="InterPro" id="IPR004358">
    <property type="entry name" value="Sig_transdc_His_kin-like_C"/>
</dbReference>
<proteinExistence type="predicted"/>
<feature type="domain" description="Histidine kinase" evidence="13">
    <location>
        <begin position="266"/>
        <end position="474"/>
    </location>
</feature>
<evidence type="ECO:0000259" key="13">
    <source>
        <dbReference type="PROSITE" id="PS50109"/>
    </source>
</evidence>
<evidence type="ECO:0000256" key="6">
    <source>
        <dbReference type="ARBA" id="ARBA00022692"/>
    </source>
</evidence>
<evidence type="ECO:0000259" key="14">
    <source>
        <dbReference type="PROSITE" id="PS50885"/>
    </source>
</evidence>
<evidence type="ECO:0000256" key="3">
    <source>
        <dbReference type="ARBA" id="ARBA00012438"/>
    </source>
</evidence>
<dbReference type="PROSITE" id="PS50885">
    <property type="entry name" value="HAMP"/>
    <property type="match status" value="1"/>
</dbReference>
<dbReference type="GO" id="GO:0005886">
    <property type="term" value="C:plasma membrane"/>
    <property type="evidence" value="ECO:0007669"/>
    <property type="project" value="UniProtKB-SubCell"/>
</dbReference>
<accession>A0A917AQG4</accession>
<dbReference type="Gene3D" id="3.30.565.10">
    <property type="entry name" value="Histidine kinase-like ATPase, C-terminal domain"/>
    <property type="match status" value="1"/>
</dbReference>
<dbReference type="SMART" id="SM00304">
    <property type="entry name" value="HAMP"/>
    <property type="match status" value="1"/>
</dbReference>
<name>A0A917AQG4_9MICC</name>
<reference evidence="15" key="2">
    <citation type="submission" date="2020-09" db="EMBL/GenBank/DDBJ databases">
        <authorList>
            <person name="Sun Q."/>
            <person name="Zhou Y."/>
        </authorList>
    </citation>
    <scope>NUCLEOTIDE SEQUENCE</scope>
    <source>
        <strain evidence="15">CGMCC 1.15388</strain>
    </source>
</reference>
<keyword evidence="5" id="KW-0808">Transferase</keyword>
<dbReference type="Pfam" id="PF02518">
    <property type="entry name" value="HATPase_c"/>
    <property type="match status" value="1"/>
</dbReference>
<dbReference type="InterPro" id="IPR003594">
    <property type="entry name" value="HATPase_dom"/>
</dbReference>
<evidence type="ECO:0000313" key="16">
    <source>
        <dbReference type="Proteomes" id="UP000633136"/>
    </source>
</evidence>
<dbReference type="PRINTS" id="PR00344">
    <property type="entry name" value="BCTRLSENSOR"/>
</dbReference>
<dbReference type="AlphaFoldDB" id="A0A917AQG4"/>
<evidence type="ECO:0000256" key="10">
    <source>
        <dbReference type="ARBA" id="ARBA00023136"/>
    </source>
</evidence>
<evidence type="ECO:0000256" key="9">
    <source>
        <dbReference type="ARBA" id="ARBA00023012"/>
    </source>
</evidence>
<evidence type="ECO:0000256" key="5">
    <source>
        <dbReference type="ARBA" id="ARBA00022679"/>
    </source>
</evidence>
<comment type="caution">
    <text evidence="15">The sequence shown here is derived from an EMBL/GenBank/DDBJ whole genome shotgun (WGS) entry which is preliminary data.</text>
</comment>
<dbReference type="CDD" id="cd06225">
    <property type="entry name" value="HAMP"/>
    <property type="match status" value="1"/>
</dbReference>
<comment type="subcellular location">
    <subcellularLocation>
        <location evidence="2">Cell membrane</location>
    </subcellularLocation>
</comment>
<feature type="transmembrane region" description="Helical" evidence="12">
    <location>
        <begin position="183"/>
        <end position="205"/>
    </location>
</feature>
<evidence type="ECO:0000256" key="4">
    <source>
        <dbReference type="ARBA" id="ARBA00022553"/>
    </source>
</evidence>
<dbReference type="RefSeq" id="WP_229658845.1">
    <property type="nucleotide sequence ID" value="NZ_BMIS01000004.1"/>
</dbReference>
<dbReference type="InterPro" id="IPR036890">
    <property type="entry name" value="HATPase_C_sf"/>
</dbReference>
<dbReference type="EC" id="2.7.13.3" evidence="3"/>
<dbReference type="PANTHER" id="PTHR45436:SF5">
    <property type="entry name" value="SENSOR HISTIDINE KINASE TRCS"/>
    <property type="match status" value="1"/>
</dbReference>
<feature type="region of interest" description="Disordered" evidence="11">
    <location>
        <begin position="483"/>
        <end position="507"/>
    </location>
</feature>
<evidence type="ECO:0000256" key="12">
    <source>
        <dbReference type="SAM" id="Phobius"/>
    </source>
</evidence>
<keyword evidence="16" id="KW-1185">Reference proteome</keyword>
<dbReference type="PROSITE" id="PS50109">
    <property type="entry name" value="HIS_KIN"/>
    <property type="match status" value="1"/>
</dbReference>
<dbReference type="GO" id="GO:0000155">
    <property type="term" value="F:phosphorelay sensor kinase activity"/>
    <property type="evidence" value="ECO:0007669"/>
    <property type="project" value="InterPro"/>
</dbReference>
<dbReference type="InterPro" id="IPR005467">
    <property type="entry name" value="His_kinase_dom"/>
</dbReference>
<keyword evidence="4" id="KW-0597">Phosphoprotein</keyword>
<comment type="catalytic activity">
    <reaction evidence="1">
        <text>ATP + protein L-histidine = ADP + protein N-phospho-L-histidine.</text>
        <dbReference type="EC" id="2.7.13.3"/>
    </reaction>
</comment>
<evidence type="ECO:0000256" key="1">
    <source>
        <dbReference type="ARBA" id="ARBA00000085"/>
    </source>
</evidence>
<keyword evidence="9" id="KW-0902">Two-component regulatory system</keyword>
<protein>
    <recommendedName>
        <fullName evidence="3">histidine kinase</fullName>
        <ecNumber evidence="3">2.7.13.3</ecNumber>
    </recommendedName>
</protein>
<dbReference type="EMBL" id="BMIS01000004">
    <property type="protein sequence ID" value="GGE66589.1"/>
    <property type="molecule type" value="Genomic_DNA"/>
</dbReference>
<dbReference type="SUPFAM" id="SSF158472">
    <property type="entry name" value="HAMP domain-like"/>
    <property type="match status" value="1"/>
</dbReference>
<evidence type="ECO:0000256" key="7">
    <source>
        <dbReference type="ARBA" id="ARBA00022777"/>
    </source>
</evidence>
<dbReference type="Pfam" id="PF00512">
    <property type="entry name" value="HisKA"/>
    <property type="match status" value="1"/>
</dbReference>
<dbReference type="SMART" id="SM00388">
    <property type="entry name" value="HisKA"/>
    <property type="match status" value="1"/>
</dbReference>
<evidence type="ECO:0000256" key="2">
    <source>
        <dbReference type="ARBA" id="ARBA00004236"/>
    </source>
</evidence>
<dbReference type="Gene3D" id="1.10.287.130">
    <property type="match status" value="1"/>
</dbReference>
<dbReference type="SUPFAM" id="SSF55874">
    <property type="entry name" value="ATPase domain of HSP90 chaperone/DNA topoisomerase II/histidine kinase"/>
    <property type="match status" value="1"/>
</dbReference>
<dbReference type="InterPro" id="IPR003660">
    <property type="entry name" value="HAMP_dom"/>
</dbReference>
<dbReference type="Gene3D" id="6.10.340.10">
    <property type="match status" value="1"/>
</dbReference>
<gene>
    <name evidence="15" type="ORF">GCM10011401_12360</name>
</gene>
<keyword evidence="8 12" id="KW-1133">Transmembrane helix</keyword>
<dbReference type="Pfam" id="PF00672">
    <property type="entry name" value="HAMP"/>
    <property type="match status" value="1"/>
</dbReference>
<dbReference type="InterPro" id="IPR036097">
    <property type="entry name" value="HisK_dim/P_sf"/>
</dbReference>
<dbReference type="FunFam" id="1.10.287.130:FF:000001">
    <property type="entry name" value="Two-component sensor histidine kinase"/>
    <property type="match status" value="1"/>
</dbReference>
<dbReference type="InterPro" id="IPR050428">
    <property type="entry name" value="TCS_sensor_his_kinase"/>
</dbReference>
<dbReference type="Proteomes" id="UP000633136">
    <property type="component" value="Unassembled WGS sequence"/>
</dbReference>
<evidence type="ECO:0000313" key="15">
    <source>
        <dbReference type="EMBL" id="GGE66589.1"/>
    </source>
</evidence>
<dbReference type="CDD" id="cd00075">
    <property type="entry name" value="HATPase"/>
    <property type="match status" value="1"/>
</dbReference>